<evidence type="ECO:0000313" key="10">
    <source>
        <dbReference type="EMBL" id="OGG84650.1"/>
    </source>
</evidence>
<sequence>MFDLKVINAVLQEMEEERGIPREKMIDAIEQSLATAYKKEFGKRGQIITAKFDLAAGTTNFNQIKIVVDESMLKPELADGEEAEEEEEGAMPDGEKKVRFDEEKHIMLSTARMIKKDAQTGEELIFPLEPKDDFGRIAAQTAKQVIVQKIREAEKDAALAEFGQKAGDIVVGHVQRFERGNLYVDLGRVTAIMPYDEQIPGERYKPGERVRAILLAVEETSRGIFLKLSRSHPDFLSGLFTIEAPELQSGAVEVKAVAREAGARSKIAVYAHDQHIDPVGSLVGQRGVRVSTVMSELGGEKIDIIEWSADQAEFIEDALSPAEVMSVKIVTEPNEEAGERGHAVAEVASDQQSLAIGRGGQNVRLAAKLTGWKIDIVSAENKEALAEADATGAVDIEASEDTEIGSDEDVLENEDATTTAPALPEEDEEMGDRDINPDDEEFDEVDTPEEAEALVAEEEEAKD</sequence>
<evidence type="ECO:0000259" key="9">
    <source>
        <dbReference type="PROSITE" id="PS50126"/>
    </source>
</evidence>
<feature type="domain" description="S1 motif" evidence="9">
    <location>
        <begin position="167"/>
        <end position="229"/>
    </location>
</feature>
<dbReference type="Pfam" id="PF08529">
    <property type="entry name" value="NusA_N"/>
    <property type="match status" value="1"/>
</dbReference>
<dbReference type="InterPro" id="IPR012340">
    <property type="entry name" value="NA-bd_OB-fold"/>
</dbReference>
<organism evidence="10 11">
    <name type="scientific">Candidatus Kaiserbacteria bacterium RIFCSPLOWO2_12_FULL_45_26</name>
    <dbReference type="NCBI Taxonomy" id="1798525"/>
    <lineage>
        <taxon>Bacteria</taxon>
        <taxon>Candidatus Kaiseribacteriota</taxon>
    </lineage>
</organism>
<keyword evidence="2 7" id="KW-0963">Cytoplasm</keyword>
<keyword evidence="4 7" id="KW-0694">RNA-binding</keyword>
<dbReference type="InterPro" id="IPR013735">
    <property type="entry name" value="TF_NusA_N"/>
</dbReference>
<feature type="compositionally biased region" description="Acidic residues" evidence="8">
    <location>
        <begin position="397"/>
        <end position="415"/>
    </location>
</feature>
<evidence type="ECO:0000313" key="11">
    <source>
        <dbReference type="Proteomes" id="UP000177325"/>
    </source>
</evidence>
<accession>A0A1F6FFL3</accession>
<dbReference type="SMART" id="SM00322">
    <property type="entry name" value="KH"/>
    <property type="match status" value="2"/>
</dbReference>
<dbReference type="CDD" id="cd04455">
    <property type="entry name" value="S1_NusA"/>
    <property type="match status" value="1"/>
</dbReference>
<dbReference type="HAMAP" id="MF_00945_B">
    <property type="entry name" value="NusA_B"/>
    <property type="match status" value="1"/>
</dbReference>
<dbReference type="Pfam" id="PF00575">
    <property type="entry name" value="S1"/>
    <property type="match status" value="1"/>
</dbReference>
<dbReference type="InterPro" id="IPR058582">
    <property type="entry name" value="KH_NusA_2nd"/>
</dbReference>
<comment type="caution">
    <text evidence="10">The sequence shown here is derived from an EMBL/GenBank/DDBJ whole genome shotgun (WGS) entry which is preliminary data.</text>
</comment>
<dbReference type="GO" id="GO:0003700">
    <property type="term" value="F:DNA-binding transcription factor activity"/>
    <property type="evidence" value="ECO:0007669"/>
    <property type="project" value="InterPro"/>
</dbReference>
<dbReference type="Proteomes" id="UP000177325">
    <property type="component" value="Unassembled WGS sequence"/>
</dbReference>
<dbReference type="InterPro" id="IPR003029">
    <property type="entry name" value="S1_domain"/>
</dbReference>
<dbReference type="NCBIfam" id="TIGR01953">
    <property type="entry name" value="NusA"/>
    <property type="match status" value="1"/>
</dbReference>
<dbReference type="InterPro" id="IPR009019">
    <property type="entry name" value="KH_sf_prok-type"/>
</dbReference>
<dbReference type="InterPro" id="IPR036555">
    <property type="entry name" value="NusA_N_sf"/>
</dbReference>
<dbReference type="GO" id="GO:0031564">
    <property type="term" value="P:transcription antitermination"/>
    <property type="evidence" value="ECO:0007669"/>
    <property type="project" value="UniProtKB-UniRule"/>
</dbReference>
<dbReference type="GO" id="GO:0006353">
    <property type="term" value="P:DNA-templated transcription termination"/>
    <property type="evidence" value="ECO:0007669"/>
    <property type="project" value="UniProtKB-UniRule"/>
</dbReference>
<dbReference type="FunFam" id="3.30.300.20:FF:000002">
    <property type="entry name" value="Transcription termination/antitermination protein NusA"/>
    <property type="match status" value="1"/>
</dbReference>
<dbReference type="PROSITE" id="PS50126">
    <property type="entry name" value="S1"/>
    <property type="match status" value="1"/>
</dbReference>
<feature type="compositionally biased region" description="Acidic residues" evidence="8">
    <location>
        <begin position="424"/>
        <end position="463"/>
    </location>
</feature>
<reference evidence="10 11" key="1">
    <citation type="journal article" date="2016" name="Nat. Commun.">
        <title>Thousands of microbial genomes shed light on interconnected biogeochemical processes in an aquifer system.</title>
        <authorList>
            <person name="Anantharaman K."/>
            <person name="Brown C.T."/>
            <person name="Hug L.A."/>
            <person name="Sharon I."/>
            <person name="Castelle C.J."/>
            <person name="Probst A.J."/>
            <person name="Thomas B.C."/>
            <person name="Singh A."/>
            <person name="Wilkins M.J."/>
            <person name="Karaoz U."/>
            <person name="Brodie E.L."/>
            <person name="Williams K.H."/>
            <person name="Hubbard S.S."/>
            <person name="Banfield J.F."/>
        </authorList>
    </citation>
    <scope>NUCLEOTIDE SEQUENCE [LARGE SCALE GENOMIC DNA]</scope>
</reference>
<keyword evidence="5 7" id="KW-0805">Transcription regulation</keyword>
<dbReference type="Gene3D" id="3.30.1480.10">
    <property type="entry name" value="NusA, N-terminal domain"/>
    <property type="match status" value="1"/>
</dbReference>
<evidence type="ECO:0000256" key="1">
    <source>
        <dbReference type="ARBA" id="ARBA00022472"/>
    </source>
</evidence>
<dbReference type="GO" id="GO:0003723">
    <property type="term" value="F:RNA binding"/>
    <property type="evidence" value="ECO:0007669"/>
    <property type="project" value="UniProtKB-UniRule"/>
</dbReference>
<dbReference type="SMART" id="SM00316">
    <property type="entry name" value="S1"/>
    <property type="match status" value="1"/>
</dbReference>
<dbReference type="AlphaFoldDB" id="A0A1F6FFL3"/>
<dbReference type="Gene3D" id="2.40.50.140">
    <property type="entry name" value="Nucleic acid-binding proteins"/>
    <property type="match status" value="1"/>
</dbReference>
<keyword evidence="1 7" id="KW-0806">Transcription termination</keyword>
<comment type="subcellular location">
    <subcellularLocation>
        <location evidence="7">Cytoplasm</location>
    </subcellularLocation>
</comment>
<gene>
    <name evidence="7" type="primary">nusA</name>
    <name evidence="10" type="ORF">A3G90_01010</name>
</gene>
<evidence type="ECO:0000256" key="3">
    <source>
        <dbReference type="ARBA" id="ARBA00022814"/>
    </source>
</evidence>
<evidence type="ECO:0000256" key="5">
    <source>
        <dbReference type="ARBA" id="ARBA00023015"/>
    </source>
</evidence>
<name>A0A1F6FFL3_9BACT</name>
<dbReference type="Gene3D" id="3.30.300.20">
    <property type="match status" value="2"/>
</dbReference>
<dbReference type="GO" id="GO:0005829">
    <property type="term" value="C:cytosol"/>
    <property type="evidence" value="ECO:0007669"/>
    <property type="project" value="TreeGrafter"/>
</dbReference>
<dbReference type="Pfam" id="PF13184">
    <property type="entry name" value="KH_NusA_1st"/>
    <property type="match status" value="1"/>
</dbReference>
<evidence type="ECO:0000256" key="4">
    <source>
        <dbReference type="ARBA" id="ARBA00022884"/>
    </source>
</evidence>
<dbReference type="InterPro" id="IPR010213">
    <property type="entry name" value="TF_NusA"/>
</dbReference>
<dbReference type="EMBL" id="MFMM01000001">
    <property type="protein sequence ID" value="OGG84650.1"/>
    <property type="molecule type" value="Genomic_DNA"/>
</dbReference>
<dbReference type="SUPFAM" id="SSF69705">
    <property type="entry name" value="Transcription factor NusA, N-terminal domain"/>
    <property type="match status" value="1"/>
</dbReference>
<dbReference type="SUPFAM" id="SSF54814">
    <property type="entry name" value="Prokaryotic type KH domain (KH-domain type II)"/>
    <property type="match status" value="2"/>
</dbReference>
<evidence type="ECO:0000256" key="2">
    <source>
        <dbReference type="ARBA" id="ARBA00022490"/>
    </source>
</evidence>
<keyword evidence="6 7" id="KW-0804">Transcription</keyword>
<dbReference type="InterPro" id="IPR004087">
    <property type="entry name" value="KH_dom"/>
</dbReference>
<comment type="function">
    <text evidence="7">Participates in both transcription termination and antitermination.</text>
</comment>
<dbReference type="STRING" id="1798525.A3G90_01010"/>
<dbReference type="PANTHER" id="PTHR22648:SF0">
    <property type="entry name" value="TRANSCRIPTION TERMINATION_ANTITERMINATION PROTEIN NUSA"/>
    <property type="match status" value="1"/>
</dbReference>
<evidence type="ECO:0000256" key="7">
    <source>
        <dbReference type="HAMAP-Rule" id="MF_00945"/>
    </source>
</evidence>
<evidence type="ECO:0000256" key="6">
    <source>
        <dbReference type="ARBA" id="ARBA00023163"/>
    </source>
</evidence>
<dbReference type="CDD" id="cd02134">
    <property type="entry name" value="KH-II_NusA_rpt1"/>
    <property type="match status" value="1"/>
</dbReference>
<proteinExistence type="inferred from homology"/>
<dbReference type="CDD" id="cd22529">
    <property type="entry name" value="KH-II_NusA_rpt2"/>
    <property type="match status" value="1"/>
</dbReference>
<dbReference type="InterPro" id="IPR030842">
    <property type="entry name" value="TF_NusA_bacterial"/>
</dbReference>
<keyword evidence="3 7" id="KW-0889">Transcription antitermination</keyword>
<comment type="subunit">
    <text evidence="7">Monomer. Binds directly to the core enzyme of the DNA-dependent RNA polymerase and to nascent RNA.</text>
</comment>
<comment type="similarity">
    <text evidence="7">Belongs to the NusA family.</text>
</comment>
<dbReference type="InterPro" id="IPR025249">
    <property type="entry name" value="TF_NusA_KH_1st"/>
</dbReference>
<dbReference type="SUPFAM" id="SSF50249">
    <property type="entry name" value="Nucleic acid-binding proteins"/>
    <property type="match status" value="1"/>
</dbReference>
<evidence type="ECO:0000256" key="8">
    <source>
        <dbReference type="SAM" id="MobiDB-lite"/>
    </source>
</evidence>
<feature type="region of interest" description="Disordered" evidence="8">
    <location>
        <begin position="391"/>
        <end position="463"/>
    </location>
</feature>
<dbReference type="FunFam" id="3.30.300.20:FF:000005">
    <property type="entry name" value="Transcription termination/antitermination protein NusA"/>
    <property type="match status" value="1"/>
</dbReference>
<dbReference type="InterPro" id="IPR015946">
    <property type="entry name" value="KH_dom-like_a/b"/>
</dbReference>
<protein>
    <recommendedName>
        <fullName evidence="7">Transcription termination/antitermination protein NusA</fullName>
    </recommendedName>
</protein>
<dbReference type="PANTHER" id="PTHR22648">
    <property type="entry name" value="TRANSCRIPTION TERMINATION FACTOR NUSA"/>
    <property type="match status" value="1"/>
</dbReference>
<dbReference type="Pfam" id="PF26594">
    <property type="entry name" value="KH_NusA_2nd"/>
    <property type="match status" value="1"/>
</dbReference>